<keyword evidence="4" id="KW-1185">Reference proteome</keyword>
<sequence>MPPNAFDPRTMRSRQLPLDPGVAALISVDMQNADCGADMLAEGRAGRVKPPRTVHFYEAVADIVIPNQQRLHAAIRAAGAETIYVAIESLTRDGRDRGIDHKVSGIHLAPGSTEARIIDAVAPAPDEIVLKKTASGAFGATNLDYILRNLGVTQLIVVGVVTHQCVENTVRQGADIGYLVTVVSDACATDSAEQHSAALAAMSGYARICTTADVLTELGAA</sequence>
<dbReference type="EMBL" id="JAPJZI010000001">
    <property type="protein sequence ID" value="MDA5399605.1"/>
    <property type="molecule type" value="Genomic_DNA"/>
</dbReference>
<dbReference type="InterPro" id="IPR036380">
    <property type="entry name" value="Isochorismatase-like_sf"/>
</dbReference>
<evidence type="ECO:0000259" key="2">
    <source>
        <dbReference type="Pfam" id="PF00857"/>
    </source>
</evidence>
<accession>A0A9X3UJ87</accession>
<reference evidence="3" key="1">
    <citation type="submission" date="2022-11" db="EMBL/GenBank/DDBJ databases">
        <title>Draft genome sequence of Hoeflea poritis E7-10 and Hoeflea prorocentri PM5-8, separated from scleractinian coral Porites lutea and marine dinoflagellate.</title>
        <authorList>
            <person name="Zhang G."/>
            <person name="Wei Q."/>
            <person name="Cai L."/>
        </authorList>
    </citation>
    <scope>NUCLEOTIDE SEQUENCE</scope>
    <source>
        <strain evidence="3">PM5-8</strain>
    </source>
</reference>
<dbReference type="Pfam" id="PF00857">
    <property type="entry name" value="Isochorismatase"/>
    <property type="match status" value="1"/>
</dbReference>
<dbReference type="PANTHER" id="PTHR43540:SF1">
    <property type="entry name" value="ISOCHORISMATASE HYDROLASE"/>
    <property type="match status" value="1"/>
</dbReference>
<dbReference type="CDD" id="cd00431">
    <property type="entry name" value="cysteine_hydrolases"/>
    <property type="match status" value="1"/>
</dbReference>
<dbReference type="AlphaFoldDB" id="A0A9X3UJ87"/>
<dbReference type="RefSeq" id="WP_267991032.1">
    <property type="nucleotide sequence ID" value="NZ_JAPJZI010000001.1"/>
</dbReference>
<dbReference type="PANTHER" id="PTHR43540">
    <property type="entry name" value="PEROXYUREIDOACRYLATE/UREIDOACRYLATE AMIDOHYDROLASE-RELATED"/>
    <property type="match status" value="1"/>
</dbReference>
<evidence type="ECO:0000313" key="4">
    <source>
        <dbReference type="Proteomes" id="UP001151234"/>
    </source>
</evidence>
<evidence type="ECO:0000256" key="1">
    <source>
        <dbReference type="ARBA" id="ARBA00022801"/>
    </source>
</evidence>
<proteinExistence type="predicted"/>
<evidence type="ECO:0000313" key="3">
    <source>
        <dbReference type="EMBL" id="MDA5399605.1"/>
    </source>
</evidence>
<comment type="caution">
    <text evidence="3">The sequence shown here is derived from an EMBL/GenBank/DDBJ whole genome shotgun (WGS) entry which is preliminary data.</text>
</comment>
<feature type="domain" description="Isochorismatase-like" evidence="2">
    <location>
        <begin position="24"/>
        <end position="212"/>
    </location>
</feature>
<dbReference type="SUPFAM" id="SSF52499">
    <property type="entry name" value="Isochorismatase-like hydrolases"/>
    <property type="match status" value="1"/>
</dbReference>
<dbReference type="Proteomes" id="UP001151234">
    <property type="component" value="Unassembled WGS sequence"/>
</dbReference>
<keyword evidence="1 3" id="KW-0378">Hydrolase</keyword>
<dbReference type="Gene3D" id="3.40.50.850">
    <property type="entry name" value="Isochorismatase-like"/>
    <property type="match status" value="1"/>
</dbReference>
<name>A0A9X3UJ87_9HYPH</name>
<dbReference type="InterPro" id="IPR000868">
    <property type="entry name" value="Isochorismatase-like_dom"/>
</dbReference>
<protein>
    <submittedName>
        <fullName evidence="3">Cysteine hydrolase</fullName>
    </submittedName>
</protein>
<gene>
    <name evidence="3" type="ORF">OQ273_13555</name>
</gene>
<dbReference type="InterPro" id="IPR050272">
    <property type="entry name" value="Isochorismatase-like_hydrls"/>
</dbReference>
<organism evidence="3 4">
    <name type="scientific">Hoeflea prorocentri</name>
    <dbReference type="NCBI Taxonomy" id="1922333"/>
    <lineage>
        <taxon>Bacteria</taxon>
        <taxon>Pseudomonadati</taxon>
        <taxon>Pseudomonadota</taxon>
        <taxon>Alphaproteobacteria</taxon>
        <taxon>Hyphomicrobiales</taxon>
        <taxon>Rhizobiaceae</taxon>
        <taxon>Hoeflea</taxon>
    </lineage>
</organism>
<dbReference type="GO" id="GO:0016787">
    <property type="term" value="F:hydrolase activity"/>
    <property type="evidence" value="ECO:0007669"/>
    <property type="project" value="UniProtKB-KW"/>
</dbReference>